<feature type="domain" description="Methyltransferase" evidence="2">
    <location>
        <begin position="62"/>
        <end position="154"/>
    </location>
</feature>
<dbReference type="AlphaFoldDB" id="A0A420DKS6"/>
<dbReference type="Pfam" id="PF13649">
    <property type="entry name" value="Methyltransf_25"/>
    <property type="match status" value="1"/>
</dbReference>
<organism evidence="3 4">
    <name type="scientific">Ichthyenterobacterium magnum</name>
    <dbReference type="NCBI Taxonomy" id="1230530"/>
    <lineage>
        <taxon>Bacteria</taxon>
        <taxon>Pseudomonadati</taxon>
        <taxon>Bacteroidota</taxon>
        <taxon>Flavobacteriia</taxon>
        <taxon>Flavobacteriales</taxon>
        <taxon>Flavobacteriaceae</taxon>
        <taxon>Ichthyenterobacterium</taxon>
    </lineage>
</organism>
<accession>A0A420DKS6</accession>
<sequence length="214" mass="24556">MNEKTRKKFGVDENKPNQWFETLYSKSNEGGKDIPWANMAPHPIFKNWITKNPNKGQGKTALVIGCGMGDDAIELESHGFTVTAFDVSNNAIALCKTRFPNSKVKFLQADLIEGITEWHRKFDFVLEIFTIQALPPKYEKTLIQNISDFVADNGKLIIITEIQQEKRTYKNGPPWLLNNNYFKSFENQGLKQIFHSSNSETELGEEIHLTIFKR</sequence>
<protein>
    <submittedName>
        <fullName evidence="3">Methyltransferase family protein</fullName>
    </submittedName>
</protein>
<dbReference type="GO" id="GO:0032259">
    <property type="term" value="P:methylation"/>
    <property type="evidence" value="ECO:0007669"/>
    <property type="project" value="UniProtKB-KW"/>
</dbReference>
<dbReference type="GO" id="GO:0008168">
    <property type="term" value="F:methyltransferase activity"/>
    <property type="evidence" value="ECO:0007669"/>
    <property type="project" value="UniProtKB-KW"/>
</dbReference>
<dbReference type="Proteomes" id="UP000284892">
    <property type="component" value="Unassembled WGS sequence"/>
</dbReference>
<evidence type="ECO:0000313" key="3">
    <source>
        <dbReference type="EMBL" id="RKE94860.1"/>
    </source>
</evidence>
<evidence type="ECO:0000259" key="2">
    <source>
        <dbReference type="Pfam" id="PF13649"/>
    </source>
</evidence>
<keyword evidence="3" id="KW-0489">Methyltransferase</keyword>
<dbReference type="SUPFAM" id="SSF53335">
    <property type="entry name" value="S-adenosyl-L-methionine-dependent methyltransferases"/>
    <property type="match status" value="1"/>
</dbReference>
<dbReference type="CDD" id="cd02440">
    <property type="entry name" value="AdoMet_MTases"/>
    <property type="match status" value="1"/>
</dbReference>
<name>A0A420DKS6_9FLAO</name>
<dbReference type="InterPro" id="IPR029063">
    <property type="entry name" value="SAM-dependent_MTases_sf"/>
</dbReference>
<comment type="caution">
    <text evidence="3">The sequence shown here is derived from an EMBL/GenBank/DDBJ whole genome shotgun (WGS) entry which is preliminary data.</text>
</comment>
<evidence type="ECO:0000313" key="4">
    <source>
        <dbReference type="Proteomes" id="UP000284892"/>
    </source>
</evidence>
<reference evidence="3 4" key="1">
    <citation type="submission" date="2018-09" db="EMBL/GenBank/DDBJ databases">
        <title>Genomic Encyclopedia of Archaeal and Bacterial Type Strains, Phase II (KMG-II): from individual species to whole genera.</title>
        <authorList>
            <person name="Goeker M."/>
        </authorList>
    </citation>
    <scope>NUCLEOTIDE SEQUENCE [LARGE SCALE GENOMIC DNA]</scope>
    <source>
        <strain evidence="3 4">DSM 26283</strain>
    </source>
</reference>
<keyword evidence="4" id="KW-1185">Reference proteome</keyword>
<dbReference type="InterPro" id="IPR041698">
    <property type="entry name" value="Methyltransf_25"/>
</dbReference>
<keyword evidence="1 3" id="KW-0808">Transferase</keyword>
<evidence type="ECO:0000256" key="1">
    <source>
        <dbReference type="ARBA" id="ARBA00022679"/>
    </source>
</evidence>
<dbReference type="EMBL" id="RAQJ01000003">
    <property type="protein sequence ID" value="RKE94860.1"/>
    <property type="molecule type" value="Genomic_DNA"/>
</dbReference>
<dbReference type="Gene3D" id="3.40.50.150">
    <property type="entry name" value="Vaccinia Virus protein VP39"/>
    <property type="match status" value="1"/>
</dbReference>
<proteinExistence type="predicted"/>
<dbReference type="OrthoDB" id="9804312at2"/>
<dbReference type="RefSeq" id="WP_120201235.1">
    <property type="nucleotide sequence ID" value="NZ_RAQJ01000003.1"/>
</dbReference>
<gene>
    <name evidence="3" type="ORF">BXY80_1873</name>
</gene>
<dbReference type="PANTHER" id="PTHR43861">
    <property type="entry name" value="TRANS-ACONITATE 2-METHYLTRANSFERASE-RELATED"/>
    <property type="match status" value="1"/>
</dbReference>